<comment type="caution">
    <text evidence="2">The sequence shown here is derived from an EMBL/GenBank/DDBJ whole genome shotgun (WGS) entry which is preliminary data.</text>
</comment>
<keyword evidence="3" id="KW-1185">Reference proteome</keyword>
<protein>
    <submittedName>
        <fullName evidence="2">Uncharacterized protein</fullName>
    </submittedName>
</protein>
<feature type="region of interest" description="Disordered" evidence="1">
    <location>
        <begin position="1"/>
        <end position="55"/>
    </location>
</feature>
<dbReference type="Proteomes" id="UP001596523">
    <property type="component" value="Unassembled WGS sequence"/>
</dbReference>
<gene>
    <name evidence="2" type="ORF">ACFQVC_42300</name>
</gene>
<name>A0ABW2JZ79_9ACTN</name>
<organism evidence="2 3">
    <name type="scientific">Streptomyces monticola</name>
    <dbReference type="NCBI Taxonomy" id="2666263"/>
    <lineage>
        <taxon>Bacteria</taxon>
        <taxon>Bacillati</taxon>
        <taxon>Actinomycetota</taxon>
        <taxon>Actinomycetes</taxon>
        <taxon>Kitasatosporales</taxon>
        <taxon>Streptomycetaceae</taxon>
        <taxon>Streptomyces</taxon>
    </lineage>
</organism>
<proteinExistence type="predicted"/>
<sequence>MRFSSRSTLQASQAVGAASAGGHMGRDEALNAEAKAAEETAVEETAVEETAVEESAVEAAVTAGWMEPGREYLTQSSADGEYTISLADVMHLEH</sequence>
<accession>A0ABW2JZ79</accession>
<dbReference type="RefSeq" id="WP_381842085.1">
    <property type="nucleotide sequence ID" value="NZ_JBHTCF010000051.1"/>
</dbReference>
<feature type="compositionally biased region" description="Low complexity" evidence="1">
    <location>
        <begin position="10"/>
        <end position="21"/>
    </location>
</feature>
<evidence type="ECO:0000313" key="2">
    <source>
        <dbReference type="EMBL" id="MFC7310833.1"/>
    </source>
</evidence>
<evidence type="ECO:0000313" key="3">
    <source>
        <dbReference type="Proteomes" id="UP001596523"/>
    </source>
</evidence>
<reference evidence="3" key="1">
    <citation type="journal article" date="2019" name="Int. J. Syst. Evol. Microbiol.">
        <title>The Global Catalogue of Microorganisms (GCM) 10K type strain sequencing project: providing services to taxonomists for standard genome sequencing and annotation.</title>
        <authorList>
            <consortium name="The Broad Institute Genomics Platform"/>
            <consortium name="The Broad Institute Genome Sequencing Center for Infectious Disease"/>
            <person name="Wu L."/>
            <person name="Ma J."/>
        </authorList>
    </citation>
    <scope>NUCLEOTIDE SEQUENCE [LARGE SCALE GENOMIC DNA]</scope>
    <source>
        <strain evidence="3">SYNS20</strain>
    </source>
</reference>
<feature type="compositionally biased region" description="Acidic residues" evidence="1">
    <location>
        <begin position="40"/>
        <end position="55"/>
    </location>
</feature>
<evidence type="ECO:0000256" key="1">
    <source>
        <dbReference type="SAM" id="MobiDB-lite"/>
    </source>
</evidence>
<dbReference type="EMBL" id="JBHTCF010000051">
    <property type="protein sequence ID" value="MFC7310833.1"/>
    <property type="molecule type" value="Genomic_DNA"/>
</dbReference>